<dbReference type="AlphaFoldDB" id="A0A0M3HJJ2"/>
<reference evidence="2" key="1">
    <citation type="submission" date="2017-02" db="UniProtKB">
        <authorList>
            <consortium name="WormBaseParasite"/>
        </authorList>
    </citation>
    <scope>IDENTIFICATION</scope>
</reference>
<accession>A0A0M3HJJ2</accession>
<dbReference type="WBParaSite" id="ALUE_0000168701-mRNA-1">
    <property type="protein sequence ID" value="ALUE_0000168701-mRNA-1"/>
    <property type="gene ID" value="ALUE_0000168701"/>
</dbReference>
<protein>
    <submittedName>
        <fullName evidence="2">Uncharacterized protein</fullName>
    </submittedName>
</protein>
<sequence>MAPRMRSCRKGTKFGKLLSNLNRPIKRPHRLQRSMFSLHFFCFFCCDSRVSLRGLFYFHFLCL</sequence>
<name>A0A0M3HJJ2_ASCLU</name>
<organism evidence="1 2">
    <name type="scientific">Ascaris lumbricoides</name>
    <name type="common">Giant roundworm</name>
    <dbReference type="NCBI Taxonomy" id="6252"/>
    <lineage>
        <taxon>Eukaryota</taxon>
        <taxon>Metazoa</taxon>
        <taxon>Ecdysozoa</taxon>
        <taxon>Nematoda</taxon>
        <taxon>Chromadorea</taxon>
        <taxon>Rhabditida</taxon>
        <taxon>Spirurina</taxon>
        <taxon>Ascaridomorpha</taxon>
        <taxon>Ascaridoidea</taxon>
        <taxon>Ascarididae</taxon>
        <taxon>Ascaris</taxon>
    </lineage>
</organism>
<proteinExistence type="predicted"/>
<keyword evidence="1" id="KW-1185">Reference proteome</keyword>
<dbReference type="Proteomes" id="UP000036681">
    <property type="component" value="Unplaced"/>
</dbReference>
<evidence type="ECO:0000313" key="2">
    <source>
        <dbReference type="WBParaSite" id="ALUE_0000168701-mRNA-1"/>
    </source>
</evidence>
<evidence type="ECO:0000313" key="1">
    <source>
        <dbReference type="Proteomes" id="UP000036681"/>
    </source>
</evidence>